<dbReference type="AlphaFoldDB" id="A0A370GMW5"/>
<organism evidence="1 2">
    <name type="scientific">Aquicella lusitana</name>
    <dbReference type="NCBI Taxonomy" id="254246"/>
    <lineage>
        <taxon>Bacteria</taxon>
        <taxon>Pseudomonadati</taxon>
        <taxon>Pseudomonadota</taxon>
        <taxon>Gammaproteobacteria</taxon>
        <taxon>Legionellales</taxon>
        <taxon>Coxiellaceae</taxon>
        <taxon>Aquicella</taxon>
    </lineage>
</organism>
<comment type="caution">
    <text evidence="1">The sequence shown here is derived from an EMBL/GenBank/DDBJ whole genome shotgun (WGS) entry which is preliminary data.</text>
</comment>
<reference evidence="1 2" key="1">
    <citation type="submission" date="2018-07" db="EMBL/GenBank/DDBJ databases">
        <title>Genomic Encyclopedia of Type Strains, Phase IV (KMG-IV): sequencing the most valuable type-strain genomes for metagenomic binning, comparative biology and taxonomic classification.</title>
        <authorList>
            <person name="Goeker M."/>
        </authorList>
    </citation>
    <scope>NUCLEOTIDE SEQUENCE [LARGE SCALE GENOMIC DNA]</scope>
    <source>
        <strain evidence="1 2">DSM 16500</strain>
    </source>
</reference>
<evidence type="ECO:0000313" key="2">
    <source>
        <dbReference type="Proteomes" id="UP000254720"/>
    </source>
</evidence>
<proteinExistence type="predicted"/>
<dbReference type="Proteomes" id="UP000254720">
    <property type="component" value="Unassembled WGS sequence"/>
</dbReference>
<name>A0A370GMW5_9COXI</name>
<evidence type="ECO:0000313" key="1">
    <source>
        <dbReference type="EMBL" id="RDI43764.1"/>
    </source>
</evidence>
<protein>
    <submittedName>
        <fullName evidence="1">Uncharacterized protein</fullName>
    </submittedName>
</protein>
<sequence>MAAILQYTNPVKLEASYFPGPINFNSLFAG</sequence>
<accession>A0A370GMW5</accession>
<gene>
    <name evidence="1" type="ORF">C8D86_11034</name>
</gene>
<keyword evidence="2" id="KW-1185">Reference proteome</keyword>
<dbReference type="EMBL" id="QQAX01000010">
    <property type="protein sequence ID" value="RDI43764.1"/>
    <property type="molecule type" value="Genomic_DNA"/>
</dbReference>